<name>A0A2U3KQ23_9BACT</name>
<feature type="transmembrane region" description="Helical" evidence="7">
    <location>
        <begin position="766"/>
        <end position="786"/>
    </location>
</feature>
<feature type="domain" description="MacB-like periplasmic core" evidence="9">
    <location>
        <begin position="472"/>
        <end position="643"/>
    </location>
</feature>
<feature type="domain" description="MacB-like periplasmic core" evidence="9">
    <location>
        <begin position="22"/>
        <end position="234"/>
    </location>
</feature>
<keyword evidence="5 7" id="KW-0472">Membrane</keyword>
<feature type="transmembrane region" description="Helical" evidence="7">
    <location>
        <begin position="678"/>
        <end position="704"/>
    </location>
</feature>
<keyword evidence="4 7" id="KW-1133">Transmembrane helix</keyword>
<dbReference type="Pfam" id="PF02687">
    <property type="entry name" value="FtsX"/>
    <property type="match status" value="2"/>
</dbReference>
<evidence type="ECO:0000256" key="2">
    <source>
        <dbReference type="ARBA" id="ARBA00022475"/>
    </source>
</evidence>
<evidence type="ECO:0000256" key="4">
    <source>
        <dbReference type="ARBA" id="ARBA00022989"/>
    </source>
</evidence>
<keyword evidence="10" id="KW-0067">ATP-binding</keyword>
<evidence type="ECO:0000256" key="1">
    <source>
        <dbReference type="ARBA" id="ARBA00004651"/>
    </source>
</evidence>
<reference evidence="11" key="1">
    <citation type="submission" date="2018-02" db="EMBL/GenBank/DDBJ databases">
        <authorList>
            <person name="Hausmann B."/>
        </authorList>
    </citation>
    <scope>NUCLEOTIDE SEQUENCE [LARGE SCALE GENOMIC DNA]</scope>
    <source>
        <strain evidence="11">Peat soil MAG SbA1</strain>
    </source>
</reference>
<evidence type="ECO:0000256" key="6">
    <source>
        <dbReference type="ARBA" id="ARBA00038076"/>
    </source>
</evidence>
<feature type="transmembrane region" description="Helical" evidence="7">
    <location>
        <begin position="366"/>
        <end position="390"/>
    </location>
</feature>
<feature type="domain" description="ABC3 transporter permease C-terminal" evidence="8">
    <location>
        <begin position="682"/>
        <end position="794"/>
    </location>
</feature>
<organism evidence="10 11">
    <name type="scientific">Candidatus Sulfotelmatobacter kueseliae</name>
    <dbReference type="NCBI Taxonomy" id="2042962"/>
    <lineage>
        <taxon>Bacteria</taxon>
        <taxon>Pseudomonadati</taxon>
        <taxon>Acidobacteriota</taxon>
        <taxon>Terriglobia</taxon>
        <taxon>Terriglobales</taxon>
        <taxon>Candidatus Korobacteraceae</taxon>
        <taxon>Candidatus Sulfotelmatobacter</taxon>
    </lineage>
</organism>
<feature type="transmembrane region" description="Helical" evidence="7">
    <location>
        <begin position="325"/>
        <end position="346"/>
    </location>
</feature>
<keyword evidence="10" id="KW-0547">Nucleotide-binding</keyword>
<evidence type="ECO:0000256" key="3">
    <source>
        <dbReference type="ARBA" id="ARBA00022692"/>
    </source>
</evidence>
<dbReference type="InterPro" id="IPR017800">
    <property type="entry name" value="ADOP"/>
</dbReference>
<evidence type="ECO:0000313" key="10">
    <source>
        <dbReference type="EMBL" id="SPF41758.1"/>
    </source>
</evidence>
<sequence>MNGLIQDVRYALRQLRKSPGFTAAVLLILALGIGANSAIFSVVNALLLNPYPFPQADRLAWVDARHLSGRNSSTGYRDFLDWREQNTVFSDMAIVPSTRMFTWSGQGEAQRIAGGPTTANFLRVLGLQPALGRFFNAEKDKPSAAGVVVLSFEAWQHRFSGNADVLGRVMMLNGEPYTIIGVMPKRFVFPGIQTCEFFTALQEDPANGRYQHQYGVVARLKPGVTLEQAQANMTVIARRLEQEYPVTNTGWGVAVLPLRAMIAGDATRPTAVLFGAVFAVLLLACANVAGLMLARAASRTKEIAVRAALGAARARLVRQMLTESLLLALAACGFGLVFAEWLMNILRSAAPEELGLDTVLRMDSRVLLFTVAISAVTGLVFGLVPAWYGARTDVNTAIKDSAGSSRGVRSRRHVLSYLVVSEVALSSVLLVGAGFLTKDLFVLLHLDLGIRTEHVLTFGISLPYTQYSTVERVSAFYEALLERLRAAPGVQDAAAVDTLPMTGGYSGGGIEIQGRPKPADWMEMETQFNSSSPGYFRIMGISMLRGRDFDEHDTAKTQPVAIINDAFARRFFPDEDPIGRGFRYSGAAAWITIVGVTGSFKHQQPMQSPVPMVYTPCSQEPGRRMWVAVRASGDPTALAATVRSTVQALDRDLPVLTLRAMRQVVSDSLSQQRLIASFLAGFAVFALVLAAIGIYSIIAFSAAQRMQEMGLRLALGASRADVLRLILRGGTLLVIQGVAAGVPLALVLSRTIGSLLYGISPHDLTIFTGVPVVLLFAALLASYLPARRAAKVDPMVALRYE</sequence>
<evidence type="ECO:0000256" key="5">
    <source>
        <dbReference type="ARBA" id="ARBA00023136"/>
    </source>
</evidence>
<evidence type="ECO:0000259" key="9">
    <source>
        <dbReference type="Pfam" id="PF12704"/>
    </source>
</evidence>
<dbReference type="InterPro" id="IPR025857">
    <property type="entry name" value="MacB_PCD"/>
</dbReference>
<dbReference type="Proteomes" id="UP000238701">
    <property type="component" value="Unassembled WGS sequence"/>
</dbReference>
<dbReference type="GO" id="GO:0005886">
    <property type="term" value="C:plasma membrane"/>
    <property type="evidence" value="ECO:0007669"/>
    <property type="project" value="UniProtKB-SubCell"/>
</dbReference>
<dbReference type="InterPro" id="IPR050250">
    <property type="entry name" value="Macrolide_Exporter_MacB"/>
</dbReference>
<gene>
    <name evidence="10" type="ORF">SBA1_380012</name>
</gene>
<feature type="transmembrane region" description="Helical" evidence="7">
    <location>
        <begin position="414"/>
        <end position="436"/>
    </location>
</feature>
<dbReference type="OrthoDB" id="127329at2"/>
<evidence type="ECO:0000259" key="8">
    <source>
        <dbReference type="Pfam" id="PF02687"/>
    </source>
</evidence>
<feature type="domain" description="ABC3 transporter permease C-terminal" evidence="8">
    <location>
        <begin position="276"/>
        <end position="391"/>
    </location>
</feature>
<dbReference type="GO" id="GO:0022857">
    <property type="term" value="F:transmembrane transporter activity"/>
    <property type="evidence" value="ECO:0007669"/>
    <property type="project" value="TreeGrafter"/>
</dbReference>
<dbReference type="PANTHER" id="PTHR30572:SF4">
    <property type="entry name" value="ABC TRANSPORTER PERMEASE YTRF"/>
    <property type="match status" value="1"/>
</dbReference>
<comment type="similarity">
    <text evidence="6">Belongs to the ABC-4 integral membrane protein family.</text>
</comment>
<dbReference type="EMBL" id="OMOD01000131">
    <property type="protein sequence ID" value="SPF41758.1"/>
    <property type="molecule type" value="Genomic_DNA"/>
</dbReference>
<dbReference type="PANTHER" id="PTHR30572">
    <property type="entry name" value="MEMBRANE COMPONENT OF TRANSPORTER-RELATED"/>
    <property type="match status" value="1"/>
</dbReference>
<keyword evidence="3 7" id="KW-0812">Transmembrane</keyword>
<dbReference type="NCBIfam" id="TIGR03434">
    <property type="entry name" value="ADOP"/>
    <property type="match status" value="1"/>
</dbReference>
<dbReference type="AlphaFoldDB" id="A0A2U3KQ23"/>
<comment type="subcellular location">
    <subcellularLocation>
        <location evidence="1">Cell membrane</location>
        <topology evidence="1">Multi-pass membrane protein</topology>
    </subcellularLocation>
</comment>
<feature type="transmembrane region" description="Helical" evidence="7">
    <location>
        <begin position="21"/>
        <end position="48"/>
    </location>
</feature>
<dbReference type="Pfam" id="PF12704">
    <property type="entry name" value="MacB_PCD"/>
    <property type="match status" value="2"/>
</dbReference>
<protein>
    <submittedName>
        <fullName evidence="10">Macrolide transporter ATP-binding /permease protein</fullName>
    </submittedName>
</protein>
<accession>A0A2U3KQ23</accession>
<dbReference type="GO" id="GO:0005524">
    <property type="term" value="F:ATP binding"/>
    <property type="evidence" value="ECO:0007669"/>
    <property type="project" value="UniProtKB-KW"/>
</dbReference>
<evidence type="ECO:0000256" key="7">
    <source>
        <dbReference type="SAM" id="Phobius"/>
    </source>
</evidence>
<dbReference type="InterPro" id="IPR003838">
    <property type="entry name" value="ABC3_permease_C"/>
</dbReference>
<feature type="transmembrane region" description="Helical" evidence="7">
    <location>
        <begin position="725"/>
        <end position="746"/>
    </location>
</feature>
<feature type="transmembrane region" description="Helical" evidence="7">
    <location>
        <begin position="271"/>
        <end position="294"/>
    </location>
</feature>
<keyword evidence="2" id="KW-1003">Cell membrane</keyword>
<evidence type="ECO:0000313" key="11">
    <source>
        <dbReference type="Proteomes" id="UP000238701"/>
    </source>
</evidence>
<proteinExistence type="inferred from homology"/>